<keyword evidence="1" id="KW-0732">Signal</keyword>
<accession>A0ABV8G5W6</accession>
<dbReference type="SUPFAM" id="SSF82171">
    <property type="entry name" value="DPP6 N-terminal domain-like"/>
    <property type="match status" value="1"/>
</dbReference>
<sequence length="315" mass="33354">MRHSSATVALLASAVIGGLGLTPVAAHAQSAPPVARAAWIKSCKETPCGRWQLVLRDGRTVPVRDAAATKPRSEEPGAFAISANGRVLAYERTGDHRVVVQRVGGGRLRELPKISGDYGLTLSPEGGKLLIDYFDEPERRPSKVITVATGRTTTLPAAETPYGFSADGDEVLTTRRQADNTTAMYARGLEGGTLRQTPPQVVAGALTFALAADGKTVAVFTSGDAETRRPPRVRTYDLETGALSEAADLPFKTEAPPDVAVWDADGRLTVTERVGEDGEPTVVRVLTVDPASGAATQSDRYRLTKSRYGAVMAGE</sequence>
<evidence type="ECO:0000313" key="2">
    <source>
        <dbReference type="EMBL" id="MFC4009381.1"/>
    </source>
</evidence>
<dbReference type="InterPro" id="IPR011042">
    <property type="entry name" value="6-blade_b-propeller_TolB-like"/>
</dbReference>
<dbReference type="RefSeq" id="WP_379529433.1">
    <property type="nucleotide sequence ID" value="NZ_JBHSBI010000009.1"/>
</dbReference>
<evidence type="ECO:0008006" key="4">
    <source>
        <dbReference type="Google" id="ProtNLM"/>
    </source>
</evidence>
<reference evidence="3" key="1">
    <citation type="journal article" date="2019" name="Int. J. Syst. Evol. Microbiol.">
        <title>The Global Catalogue of Microorganisms (GCM) 10K type strain sequencing project: providing services to taxonomists for standard genome sequencing and annotation.</title>
        <authorList>
            <consortium name="The Broad Institute Genomics Platform"/>
            <consortium name="The Broad Institute Genome Sequencing Center for Infectious Disease"/>
            <person name="Wu L."/>
            <person name="Ma J."/>
        </authorList>
    </citation>
    <scope>NUCLEOTIDE SEQUENCE [LARGE SCALE GENOMIC DNA]</scope>
    <source>
        <strain evidence="3">TBRC 1276</strain>
    </source>
</reference>
<evidence type="ECO:0000313" key="3">
    <source>
        <dbReference type="Proteomes" id="UP001595851"/>
    </source>
</evidence>
<organism evidence="2 3">
    <name type="scientific">Nonomuraea purpurea</name>
    <dbReference type="NCBI Taxonomy" id="1849276"/>
    <lineage>
        <taxon>Bacteria</taxon>
        <taxon>Bacillati</taxon>
        <taxon>Actinomycetota</taxon>
        <taxon>Actinomycetes</taxon>
        <taxon>Streptosporangiales</taxon>
        <taxon>Streptosporangiaceae</taxon>
        <taxon>Nonomuraea</taxon>
    </lineage>
</organism>
<dbReference type="Proteomes" id="UP001595851">
    <property type="component" value="Unassembled WGS sequence"/>
</dbReference>
<dbReference type="EMBL" id="JBHSBI010000009">
    <property type="protein sequence ID" value="MFC4009381.1"/>
    <property type="molecule type" value="Genomic_DNA"/>
</dbReference>
<feature type="chain" id="PRO_5046398715" description="WD40 repeat domain-containing protein" evidence="1">
    <location>
        <begin position="29"/>
        <end position="315"/>
    </location>
</feature>
<comment type="caution">
    <text evidence="2">The sequence shown here is derived from an EMBL/GenBank/DDBJ whole genome shotgun (WGS) entry which is preliminary data.</text>
</comment>
<protein>
    <recommendedName>
        <fullName evidence="4">WD40 repeat domain-containing protein</fullName>
    </recommendedName>
</protein>
<gene>
    <name evidence="2" type="ORF">ACFOY2_19265</name>
</gene>
<name>A0ABV8G5W6_9ACTN</name>
<keyword evidence="3" id="KW-1185">Reference proteome</keyword>
<dbReference type="Gene3D" id="2.120.10.30">
    <property type="entry name" value="TolB, C-terminal domain"/>
    <property type="match status" value="1"/>
</dbReference>
<feature type="signal peptide" evidence="1">
    <location>
        <begin position="1"/>
        <end position="28"/>
    </location>
</feature>
<proteinExistence type="predicted"/>
<evidence type="ECO:0000256" key="1">
    <source>
        <dbReference type="SAM" id="SignalP"/>
    </source>
</evidence>